<dbReference type="EMBL" id="BCSX01000056">
    <property type="protein sequence ID" value="GAS92670.1"/>
    <property type="molecule type" value="Genomic_DNA"/>
</dbReference>
<dbReference type="OrthoDB" id="4632888at2"/>
<comment type="caution">
    <text evidence="1">The sequence shown here is derived from an EMBL/GenBank/DDBJ whole genome shotgun (WGS) entry which is preliminary data.</text>
</comment>
<accession>A0A117I842</accession>
<evidence type="ECO:0000313" key="1">
    <source>
        <dbReference type="EMBL" id="GAS92670.1"/>
    </source>
</evidence>
<reference evidence="2" key="2">
    <citation type="submission" date="2016-02" db="EMBL/GenBank/DDBJ databases">
        <title>Draft genome sequence of five rapidly growing Mycobacterium species.</title>
        <authorList>
            <person name="Katahira K."/>
            <person name="Gotou Y."/>
            <person name="Iida K."/>
            <person name="Ogura Y."/>
            <person name="Hayashi T."/>
        </authorList>
    </citation>
    <scope>NUCLEOTIDE SEQUENCE [LARGE SCALE GENOMIC DNA]</scope>
    <source>
        <strain evidence="2">JCM15654</strain>
    </source>
</reference>
<organism evidence="1 2">
    <name type="scientific">Mycolicibacterium brisbanense</name>
    <dbReference type="NCBI Taxonomy" id="146020"/>
    <lineage>
        <taxon>Bacteria</taxon>
        <taxon>Bacillati</taxon>
        <taxon>Actinomycetota</taxon>
        <taxon>Actinomycetes</taxon>
        <taxon>Mycobacteriales</taxon>
        <taxon>Mycobacteriaceae</taxon>
        <taxon>Mycolicibacterium</taxon>
    </lineage>
</organism>
<dbReference type="RefSeq" id="WP_062832225.1">
    <property type="nucleotide sequence ID" value="NZ_BCSX01000056.1"/>
</dbReference>
<gene>
    <name evidence="1" type="ORF">RMCB_6766</name>
</gene>
<dbReference type="AlphaFoldDB" id="A0A117I842"/>
<keyword evidence="2" id="KW-1185">Reference proteome</keyword>
<reference evidence="2" key="1">
    <citation type="journal article" date="2016" name="Genome Announc.">
        <title>Draft Genome Sequences of Five Rapidly Growing Mycobacterium Species, M. thermoresistibile, M. fortuitum subsp. acetamidolyticum, M. canariasense, M. brisbanense, and M. novocastrense.</title>
        <authorList>
            <person name="Katahira K."/>
            <person name="Ogura Y."/>
            <person name="Gotoh Y."/>
            <person name="Hayashi T."/>
        </authorList>
    </citation>
    <scope>NUCLEOTIDE SEQUENCE [LARGE SCALE GENOMIC DNA]</scope>
    <source>
        <strain evidence="2">JCM15654</strain>
    </source>
</reference>
<name>A0A117I842_9MYCO</name>
<sequence>MTETENPTYERYFITQDGDETFKMIEDESGGIFWGYGHRDRAEFVSEVNRWLIHVGADPKWILPVDDTSVEHLLVTPEDPECERFRLVPIDSGAAVVFPVTRLMT</sequence>
<evidence type="ECO:0000313" key="2">
    <source>
        <dbReference type="Proteomes" id="UP000069620"/>
    </source>
</evidence>
<dbReference type="Proteomes" id="UP000069620">
    <property type="component" value="Unassembled WGS sequence"/>
</dbReference>
<dbReference type="STRING" id="146020.RMCB_6766"/>
<protein>
    <submittedName>
        <fullName evidence="1">Uncharacterized protein</fullName>
    </submittedName>
</protein>
<proteinExistence type="predicted"/>